<feature type="region of interest" description="Disordered" evidence="1">
    <location>
        <begin position="321"/>
        <end position="359"/>
    </location>
</feature>
<sequence length="712" mass="81598">MANIFNELSEASSENDDYEESNEIYRSKIPENLISIDTSDEYEDNDDNDKEIPQSDLSLYPSLHRNGNAYRTEEDFQAEINRLKKQSNNRFKSKWEEILEKYAQIDDGKESDEIDLVSGKIITDNGHLRSLRTDISGSTDVKFDGDIWSVTYDLERDIHNKKVQETRLKQKKKELKRQLKNQKLFHNVSLQSSPLKGDDFTRGSSFALSSEDNLLSLNPSPTKKYKVSPTKSTRCSSPVLDDGISLLTPTKRRARILSNIYNEQSVPTKLHFDDIPHLRVKDNNLAGKTQENQENHELANTPFFVQNNTLLDNTGSFETKIQYDDDDTSNTVTTSDSKGYAETSETSDVESDDNKTSRLSTSNQYLNESNINQYISESESDSGEYSLDFDDEFLIVTDPCIFPSRETSNKIYDCAFEHCHYCTGNKALYQSHLLDKHSNSLQLLGYPIKNNSLNELMNINISQNTVRKLTKYFPLVFEVPRLPLSKNSKPFTCGLNLGNSKTCQKFFVTKNDLIFHRQNAPRECSCKKQVLICPILGCGYMTDMGYLEWRSHFVEKMHHLDPKHKINERHSKQEDSANEESNLSQLSYIPNPNEEKTEDEIPSHFDKINIIGSNNVNKDVSAKAPTILDVVNEINEIFSDSGSDDSFSDYLRDDKSLEFGTTETKLFDSQRLYRNKVPNLKIQLNLNEDLPNLLDEDLQTGHESIEELFDDQ</sequence>
<dbReference type="Gene3D" id="1.10.20.10">
    <property type="entry name" value="Histone, subunit A"/>
    <property type="match status" value="1"/>
</dbReference>
<protein>
    <submittedName>
        <fullName evidence="2">Uncharacterized protein</fullName>
    </submittedName>
</protein>
<feature type="region of interest" description="Disordered" evidence="1">
    <location>
        <begin position="1"/>
        <end position="62"/>
    </location>
</feature>
<dbReference type="InterPro" id="IPR009072">
    <property type="entry name" value="Histone-fold"/>
</dbReference>
<dbReference type="EMBL" id="LMYN01000025">
    <property type="protein sequence ID" value="KSA02524.1"/>
    <property type="molecule type" value="Genomic_DNA"/>
</dbReference>
<gene>
    <name evidence="2" type="ORF">AC631_01699</name>
</gene>
<proteinExistence type="predicted"/>
<dbReference type="Pfam" id="PF10384">
    <property type="entry name" value="Scm3"/>
    <property type="match status" value="1"/>
</dbReference>
<dbReference type="GO" id="GO:0046982">
    <property type="term" value="F:protein heterodimerization activity"/>
    <property type="evidence" value="ECO:0007669"/>
    <property type="project" value="InterPro"/>
</dbReference>
<evidence type="ECO:0000256" key="1">
    <source>
        <dbReference type="SAM" id="MobiDB-lite"/>
    </source>
</evidence>
<dbReference type="RefSeq" id="XP_015468626.1">
    <property type="nucleotide sequence ID" value="XM_015610529.1"/>
</dbReference>
<evidence type="ECO:0000313" key="3">
    <source>
        <dbReference type="Proteomes" id="UP000054251"/>
    </source>
</evidence>
<dbReference type="AlphaFoldDB" id="A0A0V1Q292"/>
<dbReference type="OrthoDB" id="2420608at2759"/>
<evidence type="ECO:0000313" key="2">
    <source>
        <dbReference type="EMBL" id="KSA02524.1"/>
    </source>
</evidence>
<feature type="compositionally biased region" description="Acidic residues" evidence="1">
    <location>
        <begin position="38"/>
        <end position="49"/>
    </location>
</feature>
<dbReference type="GO" id="GO:0005634">
    <property type="term" value="C:nucleus"/>
    <property type="evidence" value="ECO:0007669"/>
    <property type="project" value="InterPro"/>
</dbReference>
<feature type="compositionally biased region" description="Polar residues" evidence="1">
    <location>
        <begin position="579"/>
        <end position="590"/>
    </location>
</feature>
<organism evidence="2 3">
    <name type="scientific">Debaryomyces fabryi</name>
    <dbReference type="NCBI Taxonomy" id="58627"/>
    <lineage>
        <taxon>Eukaryota</taxon>
        <taxon>Fungi</taxon>
        <taxon>Dikarya</taxon>
        <taxon>Ascomycota</taxon>
        <taxon>Saccharomycotina</taxon>
        <taxon>Pichiomycetes</taxon>
        <taxon>Debaryomycetaceae</taxon>
        <taxon>Debaryomyces</taxon>
    </lineage>
</organism>
<accession>A0A0V1Q292</accession>
<dbReference type="Proteomes" id="UP000054251">
    <property type="component" value="Unassembled WGS sequence"/>
</dbReference>
<keyword evidence="3" id="KW-1185">Reference proteome</keyword>
<reference evidence="2 3" key="1">
    <citation type="submission" date="2015-11" db="EMBL/GenBank/DDBJ databases">
        <title>The genome of Debaryomyces fabryi.</title>
        <authorList>
            <person name="Tafer H."/>
            <person name="Lopandic K."/>
        </authorList>
    </citation>
    <scope>NUCLEOTIDE SEQUENCE [LARGE SCALE GENOMIC DNA]</scope>
    <source>
        <strain evidence="2 3">CBS 789</strain>
    </source>
</reference>
<feature type="compositionally biased region" description="Acidic residues" evidence="1">
    <location>
        <begin position="13"/>
        <end position="22"/>
    </location>
</feature>
<dbReference type="GeneID" id="26838708"/>
<feature type="region of interest" description="Disordered" evidence="1">
    <location>
        <begin position="569"/>
        <end position="599"/>
    </location>
</feature>
<dbReference type="InterPro" id="IPR018465">
    <property type="entry name" value="Scm3/HJURP"/>
</dbReference>
<comment type="caution">
    <text evidence="2">The sequence shown here is derived from an EMBL/GenBank/DDBJ whole genome shotgun (WGS) entry which is preliminary data.</text>
</comment>
<name>A0A0V1Q292_9ASCO</name>
<dbReference type="GO" id="GO:0042393">
    <property type="term" value="F:histone binding"/>
    <property type="evidence" value="ECO:0007669"/>
    <property type="project" value="InterPro"/>
</dbReference>